<organism evidence="1 2">
    <name type="scientific">Planotetraspora mira</name>
    <dbReference type="NCBI Taxonomy" id="58121"/>
    <lineage>
        <taxon>Bacteria</taxon>
        <taxon>Bacillati</taxon>
        <taxon>Actinomycetota</taxon>
        <taxon>Actinomycetes</taxon>
        <taxon>Streptosporangiales</taxon>
        <taxon>Streptosporangiaceae</taxon>
        <taxon>Planotetraspora</taxon>
    </lineage>
</organism>
<reference evidence="1 2" key="1">
    <citation type="submission" date="2021-01" db="EMBL/GenBank/DDBJ databases">
        <title>Whole genome shotgun sequence of Planotetraspora mira NBRC 15435.</title>
        <authorList>
            <person name="Komaki H."/>
            <person name="Tamura T."/>
        </authorList>
    </citation>
    <scope>NUCLEOTIDE SEQUENCE [LARGE SCALE GENOMIC DNA]</scope>
    <source>
        <strain evidence="1 2">NBRC 15435</strain>
    </source>
</reference>
<dbReference type="Proteomes" id="UP000650628">
    <property type="component" value="Unassembled WGS sequence"/>
</dbReference>
<accession>A0A8J3XBE9</accession>
<dbReference type="AlphaFoldDB" id="A0A8J3XBE9"/>
<dbReference type="RefSeq" id="WP_203957960.1">
    <property type="nucleotide sequence ID" value="NZ_BOOO01000047.1"/>
</dbReference>
<sequence>MRSYDWWQTRLADEFFGPDKNGTPVLFFIDKQEQERLHNGTIGIEALGPAVSAELDWRKNPFWPILDRITRWRRTGQEDPPPCLPLLAACVLAATEVQRAAQAGAPPYYVRLAEVLKPSYGSAPNEDFLKNGYEDVVECWDNLSKWLSVQGGSRGLNTAHATKGRERIGYAQSQALVRASDRDALTAFFRLTDTSKRNVPISEPKLLRDLRMWSGKKSLSPRLREALDTRADDVLLGPLLVSLVGSTHITTPLTSRETLKELKLRLAADEDPVDGWQLHWHAATVEGISADMLKYSQGELTVKAQDGYTSYILSGRLPDPALALSHGFSARGSALRVSISAGRHVIALREDFVAGAWVEVSELTTFEPYVFIIDRSGEQRMQTFLHHAGLPWGTPQETSADGWYALPQVEFADDGLLGRAFNVVGLSGTSHTPSRRPRLDGGLRVRLDSERSNYLVGGEPDAILPALPAGMATLLDESPLAGDLEARISLRGRDLKSGPHTIKSPNGDKSFELHNPAEPRQLPEIDITPLSGISDQAIKVRVVGDSFFIRADGTFIPVPGTRLPAWWTRRGTGLQVDGYADINVPDDAVWVVTTGENDRNTIVLLRDIEPAFGHLGEPAREYWTRLVLDQQSGTPHFKKWRRYREEFFRRSMQPGAHHV</sequence>
<proteinExistence type="predicted"/>
<gene>
    <name evidence="1" type="ORF">Pmi06nite_75860</name>
</gene>
<comment type="caution">
    <text evidence="1">The sequence shown here is derived from an EMBL/GenBank/DDBJ whole genome shotgun (WGS) entry which is preliminary data.</text>
</comment>
<keyword evidence="2" id="KW-1185">Reference proteome</keyword>
<protein>
    <submittedName>
        <fullName evidence="1">Uncharacterized protein</fullName>
    </submittedName>
</protein>
<evidence type="ECO:0000313" key="1">
    <source>
        <dbReference type="EMBL" id="GII34144.1"/>
    </source>
</evidence>
<dbReference type="EMBL" id="BOOO01000047">
    <property type="protein sequence ID" value="GII34144.1"/>
    <property type="molecule type" value="Genomic_DNA"/>
</dbReference>
<evidence type="ECO:0000313" key="2">
    <source>
        <dbReference type="Proteomes" id="UP000650628"/>
    </source>
</evidence>
<name>A0A8J3XBE9_9ACTN</name>